<feature type="region of interest" description="Disordered" evidence="1">
    <location>
        <begin position="299"/>
        <end position="335"/>
    </location>
</feature>
<gene>
    <name evidence="4" type="ORF">SAMN04488518_105230</name>
</gene>
<dbReference type="Pfam" id="PF03428">
    <property type="entry name" value="RP-C"/>
    <property type="match status" value="1"/>
</dbReference>
<evidence type="ECO:0000259" key="2">
    <source>
        <dbReference type="Pfam" id="PF03428"/>
    </source>
</evidence>
<organism evidence="4 5">
    <name type="scientific">Pseudovibrio ascidiaceicola</name>
    <dbReference type="NCBI Taxonomy" id="285279"/>
    <lineage>
        <taxon>Bacteria</taxon>
        <taxon>Pseudomonadati</taxon>
        <taxon>Pseudomonadota</taxon>
        <taxon>Alphaproteobacteria</taxon>
        <taxon>Hyphomicrobiales</taxon>
        <taxon>Stappiaceae</taxon>
        <taxon>Pseudovibrio</taxon>
    </lineage>
</organism>
<dbReference type="Proteomes" id="UP000199598">
    <property type="component" value="Unassembled WGS sequence"/>
</dbReference>
<dbReference type="RefSeq" id="WP_093519529.1">
    <property type="nucleotide sequence ID" value="NZ_FOSK01000005.1"/>
</dbReference>
<protein>
    <submittedName>
        <fullName evidence="4">Replication initiation protein RepC</fullName>
    </submittedName>
</protein>
<reference evidence="4 5" key="1">
    <citation type="submission" date="2016-10" db="EMBL/GenBank/DDBJ databases">
        <authorList>
            <person name="Varghese N."/>
            <person name="Submissions S."/>
        </authorList>
    </citation>
    <scope>NUCLEOTIDE SEQUENCE [LARGE SCALE GENOMIC DNA]</scope>
    <source>
        <strain evidence="4 5">DSM 16392</strain>
    </source>
</reference>
<evidence type="ECO:0000313" key="5">
    <source>
        <dbReference type="Proteomes" id="UP000199598"/>
    </source>
</evidence>
<comment type="caution">
    <text evidence="4">The sequence shown here is derived from an EMBL/GenBank/DDBJ whole genome shotgun (WGS) entry which is preliminary data.</text>
</comment>
<dbReference type="InterPro" id="IPR047611">
    <property type="entry name" value="RepABC_RepC"/>
</dbReference>
<dbReference type="EMBL" id="FOSK01000005">
    <property type="protein sequence ID" value="SFK46618.1"/>
    <property type="molecule type" value="Genomic_DNA"/>
</dbReference>
<evidence type="ECO:0000313" key="4">
    <source>
        <dbReference type="EMBL" id="SFK46618.1"/>
    </source>
</evidence>
<dbReference type="Gene3D" id="1.10.10.10">
    <property type="entry name" value="Winged helix-like DNA-binding domain superfamily/Winged helix DNA-binding domain"/>
    <property type="match status" value="1"/>
</dbReference>
<feature type="compositionally biased region" description="Polar residues" evidence="1">
    <location>
        <begin position="312"/>
        <end position="324"/>
    </location>
</feature>
<sequence>MQSVGSVASFRKLTPAMVASQKLAMANDIVKTTKSEVAMALKKAAPALGIDGTTYHILDILIGLTAAEDWSQDRRPLVAISNEKLAEYVSRSSRTVVRSLRRLVEAGVLAYKDSPTGRRYIYRAGEDRQIERGYGLDFSPARQRLAELKQIGAEFAARLAQEKEAKRTISRLSRAMADLFRLAHLEELEVSEIASAFNELMDQPMGVVDRAEALIMLHELLVARFEDNDMAADKGTVDRNEADVFFDRKSKMSCAEDTNVTPYNNTTSQGSWIKSKKQLNRSNDAYINTNKSGYTRFEMAPEEEPKSETRARPQTQSKAESLNWSEHVDPHESEPFSPLLSEVSLGLISSATAETQAAIGLDLSSWSSLIDASDDMRLLIGLSQKGWFDARNRVGDYTASAVLITTVEKALRDPESIARPAGYFRACVDRAIDGKLALHRTLFGLAASGSSAADS</sequence>
<dbReference type="Pfam" id="PF11800">
    <property type="entry name" value="RP-C_C"/>
    <property type="match status" value="1"/>
</dbReference>
<proteinExistence type="predicted"/>
<dbReference type="SUPFAM" id="SSF46785">
    <property type="entry name" value="Winged helix' DNA-binding domain"/>
    <property type="match status" value="1"/>
</dbReference>
<feature type="domain" description="Plasmid replication protein C N-terminal" evidence="2">
    <location>
        <begin position="11"/>
        <end position="181"/>
    </location>
</feature>
<feature type="domain" description="Plasmid replication protein C C-terminal" evidence="3">
    <location>
        <begin position="362"/>
        <end position="446"/>
    </location>
</feature>
<evidence type="ECO:0000259" key="3">
    <source>
        <dbReference type="Pfam" id="PF11800"/>
    </source>
</evidence>
<dbReference type="NCBIfam" id="NF040974">
    <property type="entry name" value="RepABC_RepC"/>
    <property type="match status" value="1"/>
</dbReference>
<dbReference type="InterPro" id="IPR036388">
    <property type="entry name" value="WH-like_DNA-bd_sf"/>
</dbReference>
<accession>A0A1I3ZRH7</accession>
<evidence type="ECO:0000256" key="1">
    <source>
        <dbReference type="SAM" id="MobiDB-lite"/>
    </source>
</evidence>
<dbReference type="InterPro" id="IPR036390">
    <property type="entry name" value="WH_DNA-bd_sf"/>
</dbReference>
<dbReference type="InterPro" id="IPR021760">
    <property type="entry name" value="RepC_C"/>
</dbReference>
<keyword evidence="5" id="KW-1185">Reference proteome</keyword>
<name>A0A1I3ZRH7_9HYPH</name>
<dbReference type="InterPro" id="IPR005090">
    <property type="entry name" value="RepC_N"/>
</dbReference>